<reference evidence="1" key="2">
    <citation type="submission" date="2021-12" db="EMBL/GenBank/DDBJ databases">
        <title>Resequencing data analysis of finger millet.</title>
        <authorList>
            <person name="Hatakeyama M."/>
            <person name="Aluri S."/>
            <person name="Balachadran M.T."/>
            <person name="Sivarajan S.R."/>
            <person name="Poveda L."/>
            <person name="Shimizu-Inatsugi R."/>
            <person name="Schlapbach R."/>
            <person name="Sreeman S.M."/>
            <person name="Shimizu K.K."/>
        </authorList>
    </citation>
    <scope>NUCLEOTIDE SEQUENCE</scope>
</reference>
<accession>A0AAV5DEZ7</accession>
<evidence type="ECO:0000313" key="1">
    <source>
        <dbReference type="EMBL" id="GJN09108.1"/>
    </source>
</evidence>
<evidence type="ECO:0000313" key="2">
    <source>
        <dbReference type="Proteomes" id="UP001054889"/>
    </source>
</evidence>
<protein>
    <submittedName>
        <fullName evidence="1">Uncharacterized protein</fullName>
    </submittedName>
</protein>
<comment type="caution">
    <text evidence="1">The sequence shown here is derived from an EMBL/GenBank/DDBJ whole genome shotgun (WGS) entry which is preliminary data.</text>
</comment>
<dbReference type="InterPro" id="IPR027902">
    <property type="entry name" value="DUF4487"/>
</dbReference>
<dbReference type="AlphaFoldDB" id="A0AAV5DEZ7"/>
<organism evidence="1 2">
    <name type="scientific">Eleusine coracana subsp. coracana</name>
    <dbReference type="NCBI Taxonomy" id="191504"/>
    <lineage>
        <taxon>Eukaryota</taxon>
        <taxon>Viridiplantae</taxon>
        <taxon>Streptophyta</taxon>
        <taxon>Embryophyta</taxon>
        <taxon>Tracheophyta</taxon>
        <taxon>Spermatophyta</taxon>
        <taxon>Magnoliopsida</taxon>
        <taxon>Liliopsida</taxon>
        <taxon>Poales</taxon>
        <taxon>Poaceae</taxon>
        <taxon>PACMAD clade</taxon>
        <taxon>Chloridoideae</taxon>
        <taxon>Cynodonteae</taxon>
        <taxon>Eleusininae</taxon>
        <taxon>Eleusine</taxon>
    </lineage>
</organism>
<dbReference type="PANTHER" id="PTHR36702:SF1">
    <property type="entry name" value="HOLLIDAY JUNCTION RESOLVASE"/>
    <property type="match status" value="1"/>
</dbReference>
<keyword evidence="2" id="KW-1185">Reference proteome</keyword>
<gene>
    <name evidence="1" type="primary">ga27083</name>
    <name evidence="1" type="ORF">PR202_ga27083</name>
</gene>
<name>A0AAV5DEZ7_ELECO</name>
<proteinExistence type="predicted"/>
<dbReference type="Proteomes" id="UP001054889">
    <property type="component" value="Unassembled WGS sequence"/>
</dbReference>
<reference evidence="1" key="1">
    <citation type="journal article" date="2018" name="DNA Res.">
        <title>Multiple hybrid de novo genome assembly of finger millet, an orphan allotetraploid crop.</title>
        <authorList>
            <person name="Hatakeyama M."/>
            <person name="Aluri S."/>
            <person name="Balachadran M.T."/>
            <person name="Sivarajan S.R."/>
            <person name="Patrignani A."/>
            <person name="Gruter S."/>
            <person name="Poveda L."/>
            <person name="Shimizu-Inatsugi R."/>
            <person name="Baeten J."/>
            <person name="Francoijs K.J."/>
            <person name="Nataraja K.N."/>
            <person name="Reddy Y.A.N."/>
            <person name="Phadnis S."/>
            <person name="Ravikumar R.L."/>
            <person name="Schlapbach R."/>
            <person name="Sreeman S.M."/>
            <person name="Shimizu K.K."/>
        </authorList>
    </citation>
    <scope>NUCLEOTIDE SEQUENCE</scope>
</reference>
<dbReference type="PANTHER" id="PTHR36702">
    <property type="entry name" value="HOLLIDAY JUNCTION RESOLVASE"/>
    <property type="match status" value="1"/>
</dbReference>
<sequence length="398" mass="43894">MSGMEVDGGGGAEGLDGKLESVLEALKSSEVLEHRTSLINQLEHSFSYSADDLRPVLDSVIAYFEAAKANNCRVNILEGVAVEHIKADITSDVTRITTSLSDGIKELAVKKMRTCFAGHLEGYSKNHRVISLPTSSWGVAGLPVHAVASALQRCEIKADCIIDEKSITTMFKFTISLINMYGTASDNTKYHLAKNISSMLDIISNTRHLLLSQCKPSMASFMAILGHLNVTEDDANALCSAMWDLYHSLLKERHWPLIHLAMDSFGYFAARTSFTQLWKFVPGDAALSYNASTGTSIDENGFMLELRAYLQKEVALHTDRWSAEEQICFLVSEGRALKKLVEAYSEIPVVEPEKANGLKVMRTAFDEAEFAVLKDQFAAHLSRLEETVSQIASLSDEI</sequence>
<dbReference type="EMBL" id="BQKI01000015">
    <property type="protein sequence ID" value="GJN09108.1"/>
    <property type="molecule type" value="Genomic_DNA"/>
</dbReference>
<dbReference type="Pfam" id="PF14868">
    <property type="entry name" value="DUF4487"/>
    <property type="match status" value="2"/>
</dbReference>